<dbReference type="Gene3D" id="3.40.630.30">
    <property type="match status" value="1"/>
</dbReference>
<dbReference type="SUPFAM" id="SSF55729">
    <property type="entry name" value="Acyl-CoA N-acyltransferases (Nat)"/>
    <property type="match status" value="1"/>
</dbReference>
<dbReference type="PANTHER" id="PTHR31435">
    <property type="entry name" value="PROTEIN NATD1"/>
    <property type="match status" value="1"/>
</dbReference>
<comment type="caution">
    <text evidence="2">The sequence shown here is derived from an EMBL/GenBank/DDBJ whole genome shotgun (WGS) entry which is preliminary data.</text>
</comment>
<keyword evidence="3" id="KW-1185">Reference proteome</keyword>
<dbReference type="PROSITE" id="PS51729">
    <property type="entry name" value="GNAT_YJDJ"/>
    <property type="match status" value="1"/>
</dbReference>
<organism evidence="2 3">
    <name type="scientific">Nocardioides luteus</name>
    <dbReference type="NCBI Taxonomy" id="1844"/>
    <lineage>
        <taxon>Bacteria</taxon>
        <taxon>Bacillati</taxon>
        <taxon>Actinomycetota</taxon>
        <taxon>Actinomycetes</taxon>
        <taxon>Propionibacteriales</taxon>
        <taxon>Nocardioidaceae</taxon>
        <taxon>Nocardioides</taxon>
    </lineage>
</organism>
<protein>
    <recommendedName>
        <fullName evidence="1">N-acetyltransferase domain-containing protein</fullName>
    </recommendedName>
</protein>
<dbReference type="InterPro" id="IPR045057">
    <property type="entry name" value="Gcn5-rel_NAT"/>
</dbReference>
<evidence type="ECO:0000313" key="2">
    <source>
        <dbReference type="EMBL" id="GLJ67884.1"/>
    </source>
</evidence>
<name>A0ABQ5SV81_9ACTN</name>
<proteinExistence type="predicted"/>
<accession>A0ABQ5SV81</accession>
<dbReference type="EMBL" id="BSEL01000004">
    <property type="protein sequence ID" value="GLJ67884.1"/>
    <property type="molecule type" value="Genomic_DNA"/>
</dbReference>
<dbReference type="PANTHER" id="PTHR31435:SF10">
    <property type="entry name" value="BSR4717 PROTEIN"/>
    <property type="match status" value="1"/>
</dbReference>
<reference evidence="2" key="1">
    <citation type="journal article" date="2014" name="Int. J. Syst. Evol. Microbiol.">
        <title>Complete genome of a new Firmicutes species belonging to the dominant human colonic microbiota ('Ruminococcus bicirculans') reveals two chromosomes and a selective capacity to utilize plant glucans.</title>
        <authorList>
            <consortium name="NISC Comparative Sequencing Program"/>
            <person name="Wegmann U."/>
            <person name="Louis P."/>
            <person name="Goesmann A."/>
            <person name="Henrissat B."/>
            <person name="Duncan S.H."/>
            <person name="Flint H.J."/>
        </authorList>
    </citation>
    <scope>NUCLEOTIDE SEQUENCE</scope>
    <source>
        <strain evidence="2">VKM Ac-1246</strain>
    </source>
</reference>
<gene>
    <name evidence="2" type="ORF">GCM10017579_19200</name>
</gene>
<reference evidence="2" key="2">
    <citation type="submission" date="2023-01" db="EMBL/GenBank/DDBJ databases">
        <authorList>
            <person name="Sun Q."/>
            <person name="Evtushenko L."/>
        </authorList>
    </citation>
    <scope>NUCLEOTIDE SEQUENCE</scope>
    <source>
        <strain evidence="2">VKM Ac-1246</strain>
    </source>
</reference>
<dbReference type="InterPro" id="IPR016181">
    <property type="entry name" value="Acyl_CoA_acyltransferase"/>
</dbReference>
<sequence length="98" mass="11093">MSDFEYANNQAEHRYEARDGETVAGMAVYRLPDDEHVDFVHTEVPEAYSGQGLAARLVEFALADVKAKGKRIVPHCPYVAKWLKKHGEEYAEITDWPG</sequence>
<evidence type="ECO:0000313" key="3">
    <source>
        <dbReference type="Proteomes" id="UP001142292"/>
    </source>
</evidence>
<dbReference type="RefSeq" id="WP_189118040.1">
    <property type="nucleotide sequence ID" value="NZ_BMRK01000005.1"/>
</dbReference>
<dbReference type="Pfam" id="PF14542">
    <property type="entry name" value="Acetyltransf_CG"/>
    <property type="match status" value="1"/>
</dbReference>
<feature type="domain" description="N-acetyltransferase" evidence="1">
    <location>
        <begin position="7"/>
        <end position="95"/>
    </location>
</feature>
<evidence type="ECO:0000259" key="1">
    <source>
        <dbReference type="PROSITE" id="PS51729"/>
    </source>
</evidence>
<dbReference type="Proteomes" id="UP001142292">
    <property type="component" value="Unassembled WGS sequence"/>
</dbReference>
<dbReference type="InterPro" id="IPR031165">
    <property type="entry name" value="GNAT_YJDJ"/>
</dbReference>